<reference evidence="11" key="1">
    <citation type="submission" date="2025-08" db="UniProtKB">
        <authorList>
            <consortium name="RefSeq"/>
        </authorList>
    </citation>
    <scope>IDENTIFICATION</scope>
    <source>
        <tissue evidence="11">Whole body</tissue>
    </source>
</reference>
<evidence type="ECO:0000313" key="11">
    <source>
        <dbReference type="RefSeq" id="XP_026674158.1"/>
    </source>
</evidence>
<keyword evidence="10" id="KW-1185">Reference proteome</keyword>
<keyword evidence="4 8" id="KW-1133">Transmembrane helix</keyword>
<keyword evidence="5 8" id="KW-0472">Membrane</keyword>
<dbReference type="GO" id="GO:0005886">
    <property type="term" value="C:plasma membrane"/>
    <property type="evidence" value="ECO:0007669"/>
    <property type="project" value="UniProtKB-SubCell"/>
</dbReference>
<name>A0AAJ7S9V6_9HYME</name>
<sequence length="616" mass="70337">MLHFLFVLVFTRSWAIVVPEIDNEVERFEEETGGDRRLIVESLRKYEDVRHALLKAIPCISNFLTKYLAETAYTTFPIIDDGRMVNDMLRLLEESLDDRYAFYKHSMDTMFDVALQKVAFNAIMIMNNASSLEDSFYVLEPCDRSCPFVTLWSTIFEDEDSFLSEVDAFAQSMWSRRIAIVIVLARVRDSLYAASSVTFEPDKPCTPSYPVILDKCHEDGSWKLMKPIEPPEMNGCFLKIGYYDFAPYVTAVNDSEELQGFEGKLTEEVFRGKQIVREKIEEISNSSLEEQVYMYLNNDVMADVIIGCILEKSYPGVGYSITYDILKVVWVVPKVPNISLKGLIHPFQPYVWAAIGASLLLGVLVKVLVNLDLSGLDIFALIIGSSTARQPRRLSTRIQYLAWNIFGLFLTQVYVDSLADQLINTADHRIETTSELLSSSFQLGGTMVFQLALENYDEDEDILKVKERFVAFEHEQYVQQLSDLLDGTNSSFALIAFLNSSRSSAIETKYAYTMTTEMICQYPLALAIWEGFPYIDDINKKIQQLTSGGVINFMIEQAIAKRKRAMHLQIAKEQEYKTELHFQQFAPAFLLTIIGFSSGLLFFILEIVLYPSRLLE</sequence>
<dbReference type="PANTHER" id="PTHR42643">
    <property type="entry name" value="IONOTROPIC RECEPTOR 20A-RELATED"/>
    <property type="match status" value="1"/>
</dbReference>
<gene>
    <name evidence="11" type="primary">LOC113465050</name>
</gene>
<dbReference type="KEGG" id="ccal:113465050"/>
<evidence type="ECO:0000313" key="10">
    <source>
        <dbReference type="Proteomes" id="UP000694925"/>
    </source>
</evidence>
<dbReference type="AlphaFoldDB" id="A0AAJ7S9V6"/>
<evidence type="ECO:0000256" key="8">
    <source>
        <dbReference type="SAM" id="Phobius"/>
    </source>
</evidence>
<keyword evidence="7" id="KW-0325">Glycoprotein</keyword>
<proteinExistence type="predicted"/>
<keyword evidence="6" id="KW-0675">Receptor</keyword>
<feature type="transmembrane region" description="Helical" evidence="8">
    <location>
        <begin position="585"/>
        <end position="610"/>
    </location>
</feature>
<keyword evidence="2" id="KW-1003">Cell membrane</keyword>
<evidence type="ECO:0000256" key="9">
    <source>
        <dbReference type="SAM" id="SignalP"/>
    </source>
</evidence>
<evidence type="ECO:0000256" key="3">
    <source>
        <dbReference type="ARBA" id="ARBA00022692"/>
    </source>
</evidence>
<comment type="subcellular location">
    <subcellularLocation>
        <location evidence="1">Cell membrane</location>
        <topology evidence="1">Multi-pass membrane protein</topology>
    </subcellularLocation>
</comment>
<dbReference type="PANTHER" id="PTHR42643:SF24">
    <property type="entry name" value="IONOTROPIC RECEPTOR 60A"/>
    <property type="match status" value="1"/>
</dbReference>
<dbReference type="Proteomes" id="UP000694925">
    <property type="component" value="Unplaced"/>
</dbReference>
<evidence type="ECO:0000256" key="2">
    <source>
        <dbReference type="ARBA" id="ARBA00022475"/>
    </source>
</evidence>
<evidence type="ECO:0000256" key="7">
    <source>
        <dbReference type="ARBA" id="ARBA00023180"/>
    </source>
</evidence>
<keyword evidence="3 8" id="KW-0812">Transmembrane</keyword>
<feature type="chain" id="PRO_5042550655" evidence="9">
    <location>
        <begin position="16"/>
        <end position="616"/>
    </location>
</feature>
<dbReference type="SUPFAM" id="SSF53850">
    <property type="entry name" value="Periplasmic binding protein-like II"/>
    <property type="match status" value="1"/>
</dbReference>
<dbReference type="GeneID" id="113465050"/>
<accession>A0AAJ7S9V6</accession>
<evidence type="ECO:0000256" key="4">
    <source>
        <dbReference type="ARBA" id="ARBA00022989"/>
    </source>
</evidence>
<dbReference type="RefSeq" id="XP_026674158.1">
    <property type="nucleotide sequence ID" value="XM_026818357.1"/>
</dbReference>
<evidence type="ECO:0000256" key="1">
    <source>
        <dbReference type="ARBA" id="ARBA00004651"/>
    </source>
</evidence>
<keyword evidence="9" id="KW-0732">Signal</keyword>
<dbReference type="InterPro" id="IPR052192">
    <property type="entry name" value="Insect_Ionotropic_Sensory_Rcpt"/>
</dbReference>
<evidence type="ECO:0000256" key="5">
    <source>
        <dbReference type="ARBA" id="ARBA00023136"/>
    </source>
</evidence>
<feature type="signal peptide" evidence="9">
    <location>
        <begin position="1"/>
        <end position="15"/>
    </location>
</feature>
<protein>
    <submittedName>
        <fullName evidence="11">Uncharacterized protein LOC113465050</fullName>
    </submittedName>
</protein>
<evidence type="ECO:0000256" key="6">
    <source>
        <dbReference type="ARBA" id="ARBA00023170"/>
    </source>
</evidence>
<organism evidence="10 11">
    <name type="scientific">Ceratina calcarata</name>
    <dbReference type="NCBI Taxonomy" id="156304"/>
    <lineage>
        <taxon>Eukaryota</taxon>
        <taxon>Metazoa</taxon>
        <taxon>Ecdysozoa</taxon>
        <taxon>Arthropoda</taxon>
        <taxon>Hexapoda</taxon>
        <taxon>Insecta</taxon>
        <taxon>Pterygota</taxon>
        <taxon>Neoptera</taxon>
        <taxon>Endopterygota</taxon>
        <taxon>Hymenoptera</taxon>
        <taxon>Apocrita</taxon>
        <taxon>Aculeata</taxon>
        <taxon>Apoidea</taxon>
        <taxon>Anthophila</taxon>
        <taxon>Apidae</taxon>
        <taxon>Ceratina</taxon>
        <taxon>Zadontomerus</taxon>
    </lineage>
</organism>